<evidence type="ECO:0000313" key="3">
    <source>
        <dbReference type="Proteomes" id="UP000324575"/>
    </source>
</evidence>
<comment type="caution">
    <text evidence="2">The sequence shown here is derived from an EMBL/GenBank/DDBJ whole genome shotgun (WGS) entry which is preliminary data.</text>
</comment>
<dbReference type="InterPro" id="IPR046548">
    <property type="entry name" value="DUF6804"/>
</dbReference>
<protein>
    <submittedName>
        <fullName evidence="2">Uncharacterized protein</fullName>
    </submittedName>
</protein>
<dbReference type="Pfam" id="PF20619">
    <property type="entry name" value="DUF6804"/>
    <property type="match status" value="1"/>
</dbReference>
<proteinExistence type="predicted"/>
<evidence type="ECO:0000313" key="2">
    <source>
        <dbReference type="EMBL" id="KAA6302977.1"/>
    </source>
</evidence>
<name>A0A5M8P3C0_9BACT</name>
<feature type="transmembrane region" description="Helical" evidence="1">
    <location>
        <begin position="50"/>
        <end position="70"/>
    </location>
</feature>
<dbReference type="EMBL" id="SNRX01000004">
    <property type="protein sequence ID" value="KAA6302977.1"/>
    <property type="molecule type" value="Genomic_DNA"/>
</dbReference>
<accession>A0A5M8P3C0</accession>
<keyword evidence="1" id="KW-0812">Transmembrane</keyword>
<reference evidence="2 3" key="1">
    <citation type="submission" date="2019-03" db="EMBL/GenBank/DDBJ databases">
        <title>Single cell metagenomics reveals metabolic interactions within the superorganism composed of flagellate Streblomastix strix and complex community of Bacteroidetes bacteria on its surface.</title>
        <authorList>
            <person name="Treitli S.C."/>
            <person name="Kolisko M."/>
            <person name="Husnik F."/>
            <person name="Keeling P."/>
            <person name="Hampl V."/>
        </authorList>
    </citation>
    <scope>NUCLEOTIDE SEQUENCE [LARGE SCALE GENOMIC DNA]</scope>
    <source>
        <strain evidence="2">St1</strain>
    </source>
</reference>
<keyword evidence="1" id="KW-0472">Membrane</keyword>
<sequence>MKIIIKILLAVLFFLCLLGMPYGFFQLVRFIALIGFAVLAYLAHNEENNVETIVCIVLAVLFQPLVKIALGREIWNIIDAIVGVILIVSIFIPSKNNKKE</sequence>
<organism evidence="2 3">
    <name type="scientific">Candidatus Ordinivivax streblomastigis</name>
    <dbReference type="NCBI Taxonomy" id="2540710"/>
    <lineage>
        <taxon>Bacteria</taxon>
        <taxon>Pseudomonadati</taxon>
        <taxon>Bacteroidota</taxon>
        <taxon>Bacteroidia</taxon>
        <taxon>Bacteroidales</taxon>
        <taxon>Candidatus Ordinivivax</taxon>
    </lineage>
</organism>
<evidence type="ECO:0000256" key="1">
    <source>
        <dbReference type="SAM" id="Phobius"/>
    </source>
</evidence>
<dbReference type="AlphaFoldDB" id="A0A5M8P3C0"/>
<dbReference type="Proteomes" id="UP000324575">
    <property type="component" value="Unassembled WGS sequence"/>
</dbReference>
<feature type="transmembrane region" description="Helical" evidence="1">
    <location>
        <begin position="77"/>
        <end position="94"/>
    </location>
</feature>
<keyword evidence="1" id="KW-1133">Transmembrane helix</keyword>
<gene>
    <name evidence="2" type="ORF">EZS26_000872</name>
</gene>